<gene>
    <name evidence="5" type="ORF">GCM10010531_04520</name>
</gene>
<dbReference type="EMBL" id="BAAAVV010000001">
    <property type="protein sequence ID" value="GAA3156288.1"/>
    <property type="molecule type" value="Genomic_DNA"/>
</dbReference>
<keyword evidence="2" id="KW-0786">Thiamine pyrophosphate</keyword>
<dbReference type="Pfam" id="PF02775">
    <property type="entry name" value="TPP_enzyme_C"/>
    <property type="match status" value="1"/>
</dbReference>
<organism evidence="5 6">
    <name type="scientific">Blastococcus jejuensis</name>
    <dbReference type="NCBI Taxonomy" id="351224"/>
    <lineage>
        <taxon>Bacteria</taxon>
        <taxon>Bacillati</taxon>
        <taxon>Actinomycetota</taxon>
        <taxon>Actinomycetes</taxon>
        <taxon>Geodermatophilales</taxon>
        <taxon>Geodermatophilaceae</taxon>
        <taxon>Blastococcus</taxon>
    </lineage>
</organism>
<dbReference type="InterPro" id="IPR011766">
    <property type="entry name" value="TPP_enzyme_TPP-bd"/>
</dbReference>
<comment type="similarity">
    <text evidence="1">Belongs to the TPP enzyme family.</text>
</comment>
<dbReference type="Gene3D" id="3.40.50.970">
    <property type="match status" value="2"/>
</dbReference>
<dbReference type="CDD" id="cd07035">
    <property type="entry name" value="TPP_PYR_POX_like"/>
    <property type="match status" value="1"/>
</dbReference>
<proteinExistence type="inferred from homology"/>
<dbReference type="InterPro" id="IPR029061">
    <property type="entry name" value="THDP-binding"/>
</dbReference>
<dbReference type="InterPro" id="IPR012001">
    <property type="entry name" value="Thiamin_PyroP_enz_TPP-bd_dom"/>
</dbReference>
<evidence type="ECO:0000313" key="5">
    <source>
        <dbReference type="EMBL" id="GAA3156288.1"/>
    </source>
</evidence>
<evidence type="ECO:0000313" key="6">
    <source>
        <dbReference type="Proteomes" id="UP001499924"/>
    </source>
</evidence>
<accession>A0ABP6NRJ4</accession>
<evidence type="ECO:0000256" key="1">
    <source>
        <dbReference type="ARBA" id="ARBA00007812"/>
    </source>
</evidence>
<keyword evidence="6" id="KW-1185">Reference proteome</keyword>
<dbReference type="SUPFAM" id="SSF52467">
    <property type="entry name" value="DHS-like NAD/FAD-binding domain"/>
    <property type="match status" value="1"/>
</dbReference>
<evidence type="ECO:0000259" key="3">
    <source>
        <dbReference type="Pfam" id="PF02775"/>
    </source>
</evidence>
<evidence type="ECO:0000256" key="2">
    <source>
        <dbReference type="ARBA" id="ARBA00023052"/>
    </source>
</evidence>
<name>A0ABP6NRJ4_9ACTN</name>
<feature type="domain" description="Thiamine pyrophosphate enzyme TPP-binding" evidence="3">
    <location>
        <begin position="437"/>
        <end position="597"/>
    </location>
</feature>
<comment type="caution">
    <text evidence="5">The sequence shown here is derived from an EMBL/GenBank/DDBJ whole genome shotgun (WGS) entry which is preliminary data.</text>
</comment>
<sequence length="602" mass="66169">MTEKHPASKDKHHPIGDNFAPYDEPQWGSDVMVDVLRGLGLRYVALNPGSSFRGLHDSLVNYGGDAITMIECPHEKIAVALAHGYAKATGEPMAVILHDLVGLLQGTMGVYYSYIDRSPVLVLGGSGPAEHDRRRPNIDWIHSANVQGEAVRAYTKWDHEPRSLPSVQTVLARAYRIAMEEPRGPVYIALDAGLQESPVTEPVPLEDLPRLATVPSRLAPEPAALRELAERLCAAQRPVIVPAYAGRDPQSFHTLVELAELVGIGVVETHWRLNFPNRHPLNVTGSPVIEDADCVLFVDVKDMGKPTQKLESTTRSITSRLAPGATVLDIGFNDVGISSWSEDYAELLPTDLQVTADTAVALPLLLEECRRIVAGDDPARQARREEWKADLALRHDEVWAGWRKKAEEVHDSVPVSTARLAAEVWEVVQEHDWVLTAGTAAEWALRTWDFDAPHRHPGKQLGTATQIGISLGVALAHKGTGRLVVDLQPDGDLMFDAGALWVASRYELPLLVVMFNNRAYYNDWEHQERLARQRGTPVARAHIGMAIDTPAPDFAALATSFGWWAEGPIEDPDDIQAAVRRAAEHVQRTGTPALVDVVCQPK</sequence>
<feature type="domain" description="Thiamine pyrophosphate enzyme N-terminal TPP-binding" evidence="4">
    <location>
        <begin position="27"/>
        <end position="133"/>
    </location>
</feature>
<dbReference type="Gene3D" id="3.40.50.1220">
    <property type="entry name" value="TPP-binding domain"/>
    <property type="match status" value="1"/>
</dbReference>
<dbReference type="PANTHER" id="PTHR18968:SF13">
    <property type="entry name" value="ACETOLACTATE SYNTHASE CATALYTIC SUBUNIT, MITOCHONDRIAL"/>
    <property type="match status" value="1"/>
</dbReference>
<evidence type="ECO:0000259" key="4">
    <source>
        <dbReference type="Pfam" id="PF02776"/>
    </source>
</evidence>
<dbReference type="RefSeq" id="WP_344686875.1">
    <property type="nucleotide sequence ID" value="NZ_BAAAVV010000001.1"/>
</dbReference>
<dbReference type="Proteomes" id="UP001499924">
    <property type="component" value="Unassembled WGS sequence"/>
</dbReference>
<dbReference type="Pfam" id="PF02776">
    <property type="entry name" value="TPP_enzyme_N"/>
    <property type="match status" value="1"/>
</dbReference>
<dbReference type="PANTHER" id="PTHR18968">
    <property type="entry name" value="THIAMINE PYROPHOSPHATE ENZYMES"/>
    <property type="match status" value="1"/>
</dbReference>
<dbReference type="InterPro" id="IPR045229">
    <property type="entry name" value="TPP_enz"/>
</dbReference>
<dbReference type="SUPFAM" id="SSF52518">
    <property type="entry name" value="Thiamin diphosphate-binding fold (THDP-binding)"/>
    <property type="match status" value="2"/>
</dbReference>
<reference evidence="6" key="1">
    <citation type="journal article" date="2019" name="Int. J. Syst. Evol. Microbiol.">
        <title>The Global Catalogue of Microorganisms (GCM) 10K type strain sequencing project: providing services to taxonomists for standard genome sequencing and annotation.</title>
        <authorList>
            <consortium name="The Broad Institute Genomics Platform"/>
            <consortium name="The Broad Institute Genome Sequencing Center for Infectious Disease"/>
            <person name="Wu L."/>
            <person name="Ma J."/>
        </authorList>
    </citation>
    <scope>NUCLEOTIDE SEQUENCE [LARGE SCALE GENOMIC DNA]</scope>
    <source>
        <strain evidence="6">JCM 15614</strain>
    </source>
</reference>
<dbReference type="InterPro" id="IPR029035">
    <property type="entry name" value="DHS-like_NAD/FAD-binding_dom"/>
</dbReference>
<protein>
    <submittedName>
        <fullName evidence="5">Thiamine pyrophosphate-binding protein</fullName>
    </submittedName>
</protein>